<keyword evidence="6" id="KW-1185">Reference proteome</keyword>
<accession>A0A1M5M3S3</accession>
<organism evidence="5 6">
    <name type="scientific">Chryseolinea serpens</name>
    <dbReference type="NCBI Taxonomy" id="947013"/>
    <lineage>
        <taxon>Bacteria</taxon>
        <taxon>Pseudomonadati</taxon>
        <taxon>Bacteroidota</taxon>
        <taxon>Cytophagia</taxon>
        <taxon>Cytophagales</taxon>
        <taxon>Fulvivirgaceae</taxon>
        <taxon>Chryseolinea</taxon>
    </lineage>
</organism>
<dbReference type="SUPFAM" id="SSF100950">
    <property type="entry name" value="NagB/RpiA/CoA transferase-like"/>
    <property type="match status" value="2"/>
</dbReference>
<feature type="domain" description="Acetyl-CoA hydrolase/transferase C-terminal" evidence="4">
    <location>
        <begin position="265"/>
        <end position="417"/>
    </location>
</feature>
<proteinExistence type="inferred from homology"/>
<dbReference type="Proteomes" id="UP000184212">
    <property type="component" value="Unassembled WGS sequence"/>
</dbReference>
<dbReference type="InterPro" id="IPR038460">
    <property type="entry name" value="AcetylCoA_hyd_C_sf"/>
</dbReference>
<keyword evidence="2" id="KW-0808">Transferase</keyword>
<dbReference type="InterPro" id="IPR037171">
    <property type="entry name" value="NagB/RpiA_transferase-like"/>
</dbReference>
<dbReference type="OrthoDB" id="9801795at2"/>
<dbReference type="RefSeq" id="WP_073132489.1">
    <property type="nucleotide sequence ID" value="NZ_FQWQ01000001.1"/>
</dbReference>
<dbReference type="Pfam" id="PF13336">
    <property type="entry name" value="AcetylCoA_hyd_C"/>
    <property type="match status" value="1"/>
</dbReference>
<dbReference type="InterPro" id="IPR026888">
    <property type="entry name" value="AcetylCoA_hyd_C"/>
</dbReference>
<reference evidence="5 6" key="1">
    <citation type="submission" date="2016-11" db="EMBL/GenBank/DDBJ databases">
        <authorList>
            <person name="Jaros S."/>
            <person name="Januszkiewicz K."/>
            <person name="Wedrychowicz H."/>
        </authorList>
    </citation>
    <scope>NUCLEOTIDE SEQUENCE [LARGE SCALE GENOMIC DNA]</scope>
    <source>
        <strain evidence="5 6">DSM 24574</strain>
    </source>
</reference>
<feature type="domain" description="Acetyl-CoA hydrolase/transferase N-terminal" evidence="3">
    <location>
        <begin position="7"/>
        <end position="170"/>
    </location>
</feature>
<name>A0A1M5M3S3_9BACT</name>
<dbReference type="Gene3D" id="3.40.1080.20">
    <property type="entry name" value="Acetyl-CoA hydrolase/transferase C-terminal domain"/>
    <property type="match status" value="1"/>
</dbReference>
<protein>
    <submittedName>
        <fullName evidence="5">Acyl-CoA hydrolase</fullName>
    </submittedName>
</protein>
<dbReference type="InterPro" id="IPR046433">
    <property type="entry name" value="ActCoA_hydro"/>
</dbReference>
<dbReference type="AlphaFoldDB" id="A0A1M5M3S3"/>
<dbReference type="GO" id="GO:0008775">
    <property type="term" value="F:acetate CoA-transferase activity"/>
    <property type="evidence" value="ECO:0007669"/>
    <property type="project" value="InterPro"/>
</dbReference>
<dbReference type="PANTHER" id="PTHR21432:SF20">
    <property type="entry name" value="ACETYL-COA HYDROLASE"/>
    <property type="match status" value="1"/>
</dbReference>
<comment type="similarity">
    <text evidence="1">Belongs to the acetyl-CoA hydrolase/transferase family.</text>
</comment>
<keyword evidence="5" id="KW-0378">Hydrolase</keyword>
<dbReference type="EMBL" id="FQWQ01000001">
    <property type="protein sequence ID" value="SHG71982.1"/>
    <property type="molecule type" value="Genomic_DNA"/>
</dbReference>
<evidence type="ECO:0000259" key="3">
    <source>
        <dbReference type="Pfam" id="PF02550"/>
    </source>
</evidence>
<evidence type="ECO:0000313" key="5">
    <source>
        <dbReference type="EMBL" id="SHG71982.1"/>
    </source>
</evidence>
<dbReference type="STRING" id="947013.SAMN04488109_1545"/>
<sequence>MKYLSGEDAVKVIKPGDRVYIHGGAATPHYLLKKLAERSTELWNVELVSISLQGQSIVTDPQYQNSFRMNSLFVSECVRGAVNDGRADYVPIFLSEIPILFKRNILPLDVAMVQVSPPDKHGYCSLGVSVDIAGAAVQTARHVIAQVNPRMPRTLGDGIIHQDKFDTMVLMEQELPEVVSGNPDDEISHRIGMHCAELVENGATLQMGIGAIPDAVLACLTDHKELGVHTEMFSDGIIPLIEKGVITNQHKKKYRNKTVTSFLLGSRKLYDYVDDNPAVAVLNIDYVNDTSVIRTNPKVTAINSAIEVDITGQVCSDSIGTYHFSGVGGQMDFVRGAALSEGGKPIIALPSTTRKGESKIAAFLKPGAGVVTTRAHAHYIVTEYGTAYLYGKNMRQRAKALINIAHPNHREALEQAAFQRFHNYEFERTYY</sequence>
<evidence type="ECO:0000256" key="2">
    <source>
        <dbReference type="ARBA" id="ARBA00022679"/>
    </source>
</evidence>
<dbReference type="Gene3D" id="3.40.1080.10">
    <property type="entry name" value="Glutaconate Coenzyme A-transferase"/>
    <property type="match status" value="1"/>
</dbReference>
<dbReference type="Gene3D" id="3.30.750.70">
    <property type="entry name" value="4-hydroxybutyrate coenzyme like domains"/>
    <property type="match status" value="1"/>
</dbReference>
<gene>
    <name evidence="5" type="ORF">SAMN04488109_1545</name>
</gene>
<dbReference type="GO" id="GO:0016787">
    <property type="term" value="F:hydrolase activity"/>
    <property type="evidence" value="ECO:0007669"/>
    <property type="project" value="UniProtKB-KW"/>
</dbReference>
<evidence type="ECO:0000259" key="4">
    <source>
        <dbReference type="Pfam" id="PF13336"/>
    </source>
</evidence>
<dbReference type="InterPro" id="IPR003702">
    <property type="entry name" value="ActCoA_hydro_N"/>
</dbReference>
<evidence type="ECO:0000313" key="6">
    <source>
        <dbReference type="Proteomes" id="UP000184212"/>
    </source>
</evidence>
<evidence type="ECO:0000256" key="1">
    <source>
        <dbReference type="ARBA" id="ARBA00009632"/>
    </source>
</evidence>
<dbReference type="PANTHER" id="PTHR21432">
    <property type="entry name" value="ACETYL-COA HYDROLASE-RELATED"/>
    <property type="match status" value="1"/>
</dbReference>
<dbReference type="Pfam" id="PF02550">
    <property type="entry name" value="AcetylCoA_hydro"/>
    <property type="match status" value="1"/>
</dbReference>
<dbReference type="GO" id="GO:0006083">
    <property type="term" value="P:acetate metabolic process"/>
    <property type="evidence" value="ECO:0007669"/>
    <property type="project" value="InterPro"/>
</dbReference>